<dbReference type="HAMAP" id="MF_01086">
    <property type="entry name" value="UPF0284"/>
    <property type="match status" value="1"/>
</dbReference>
<evidence type="ECO:0000256" key="1">
    <source>
        <dbReference type="HAMAP-Rule" id="MF_01086"/>
    </source>
</evidence>
<dbReference type="Proteomes" id="UP000641646">
    <property type="component" value="Unassembled WGS sequence"/>
</dbReference>
<organism evidence="3 4">
    <name type="scientific">Aerosakkonema funiforme FACHB-1375</name>
    <dbReference type="NCBI Taxonomy" id="2949571"/>
    <lineage>
        <taxon>Bacteria</taxon>
        <taxon>Bacillati</taxon>
        <taxon>Cyanobacteriota</taxon>
        <taxon>Cyanophyceae</taxon>
        <taxon>Oscillatoriophycideae</taxon>
        <taxon>Aerosakkonematales</taxon>
        <taxon>Aerosakkonemataceae</taxon>
        <taxon>Aerosakkonema</taxon>
    </lineage>
</organism>
<dbReference type="SUPFAM" id="SSF52733">
    <property type="entry name" value="Nicotinate mononucleotide:5,6-dimethylbenzimidazole phosphoribosyltransferase (CobT)"/>
    <property type="match status" value="1"/>
</dbReference>
<dbReference type="NCBIfam" id="TIGR00303">
    <property type="entry name" value="nicotinate mononucleotide-dependent phosphoribosyltransferase CobT"/>
    <property type="match status" value="1"/>
</dbReference>
<proteinExistence type="inferred from homology"/>
<dbReference type="RefSeq" id="WP_190462955.1">
    <property type="nucleotide sequence ID" value="NZ_JACJPW010000010.1"/>
</dbReference>
<dbReference type="Gene3D" id="3.40.50.10210">
    <property type="match status" value="1"/>
</dbReference>
<keyword evidence="2" id="KW-1133">Transmembrane helix</keyword>
<comment type="similarity">
    <text evidence="1">Belongs to the UPF0284 family.</text>
</comment>
<accession>A0A926ZFZ4</accession>
<dbReference type="NCBIfam" id="NF003373">
    <property type="entry name" value="PRK04447.1-6"/>
    <property type="match status" value="1"/>
</dbReference>
<dbReference type="InterPro" id="IPR036087">
    <property type="entry name" value="Nict_dMeBzImd_PRibTrfase_sf"/>
</dbReference>
<keyword evidence="2" id="KW-0812">Transmembrane</keyword>
<name>A0A926ZFZ4_9CYAN</name>
<dbReference type="AlphaFoldDB" id="A0A926ZFZ4"/>
<comment type="caution">
    <text evidence="3">The sequence shown here is derived from an EMBL/GenBank/DDBJ whole genome shotgun (WGS) entry which is preliminary data.</text>
</comment>
<reference evidence="3" key="1">
    <citation type="journal article" date="2015" name="ISME J.">
        <title>Draft Genome Sequence of Streptomyces incarnatus NRRL8089, which Produces the Nucleoside Antibiotic Sinefungin.</title>
        <authorList>
            <person name="Oshima K."/>
            <person name="Hattori M."/>
            <person name="Shimizu H."/>
            <person name="Fukuda K."/>
            <person name="Nemoto M."/>
            <person name="Inagaki K."/>
            <person name="Tamura T."/>
        </authorList>
    </citation>
    <scope>NUCLEOTIDE SEQUENCE</scope>
    <source>
        <strain evidence="3">FACHB-1375</strain>
    </source>
</reference>
<dbReference type="EMBL" id="JACJPW010000010">
    <property type="protein sequence ID" value="MBD2180592.1"/>
    <property type="molecule type" value="Genomic_DNA"/>
</dbReference>
<protein>
    <recommendedName>
        <fullName evidence="1">UPF0284 protein H6G03_05655</fullName>
    </recommendedName>
</protein>
<evidence type="ECO:0000256" key="2">
    <source>
        <dbReference type="SAM" id="Phobius"/>
    </source>
</evidence>
<reference evidence="3" key="2">
    <citation type="submission" date="2020-08" db="EMBL/GenBank/DDBJ databases">
        <authorList>
            <person name="Chen M."/>
            <person name="Teng W."/>
            <person name="Zhao L."/>
            <person name="Hu C."/>
            <person name="Zhou Y."/>
            <person name="Han B."/>
            <person name="Song L."/>
            <person name="Shu W."/>
        </authorList>
    </citation>
    <scope>NUCLEOTIDE SEQUENCE</scope>
    <source>
        <strain evidence="3">FACHB-1375</strain>
    </source>
</reference>
<dbReference type="InterPro" id="IPR003200">
    <property type="entry name" value="Nict_dMeBzImd_PRibTrfase"/>
</dbReference>
<dbReference type="CDD" id="cd02439">
    <property type="entry name" value="DMB-PRT_CobT"/>
    <property type="match status" value="1"/>
</dbReference>
<evidence type="ECO:0000313" key="4">
    <source>
        <dbReference type="Proteomes" id="UP000641646"/>
    </source>
</evidence>
<evidence type="ECO:0000313" key="3">
    <source>
        <dbReference type="EMBL" id="MBD2180592.1"/>
    </source>
</evidence>
<gene>
    <name evidence="3" type="ORF">H6G03_05655</name>
</gene>
<dbReference type="PANTHER" id="PTHR38811:SF1">
    <property type="entry name" value="UPF0284 PROTEIN SLL1500"/>
    <property type="match status" value="1"/>
</dbReference>
<dbReference type="PANTHER" id="PTHR38811">
    <property type="match status" value="1"/>
</dbReference>
<sequence>MIKIHTQLFQAKRWLERYRGVQPVFACVFGFTATGLVPGISTAGVTPEDRFYTAIRDAEFLYNSLSQYQCPLPFFKPTSSPALISSAILERQKIPTYLFNAGLPLVPRIPLIDLGGKPAKCVSQGCALEMTTVRHLLEQGLIWGERLAKRGKYLIVGECVVGGTTTALAILTGLGFSALGKVNSSHPTCNHDQKWVLVQSGLNKFEEQTCWQNSLLTTTSRPVLSLLAALGDPMQVVVAGMAIAASRVGGVLLAGGTQMLAVYALIRTIARELTLIWQPEQVVVGTTRWVVEDATGDTVGLAEEVGAVPLLATQLSLANSCHHQLRAYEQGYAKEGVGAGGCAIAANLYLGWEQAQFIEVIDSLYTAI</sequence>
<feature type="transmembrane region" description="Helical" evidence="2">
    <location>
        <begin position="21"/>
        <end position="40"/>
    </location>
</feature>
<dbReference type="GO" id="GO:0008939">
    <property type="term" value="F:nicotinate-nucleotide-dimethylbenzimidazole phosphoribosyltransferase activity"/>
    <property type="evidence" value="ECO:0007669"/>
    <property type="project" value="InterPro"/>
</dbReference>
<dbReference type="InterPro" id="IPR002805">
    <property type="entry name" value="Nict_dMeBzImd_PRibTrfase_arc"/>
</dbReference>
<keyword evidence="2" id="KW-0472">Membrane</keyword>
<keyword evidence="4" id="KW-1185">Reference proteome</keyword>